<dbReference type="Gene3D" id="2.10.25.10">
    <property type="entry name" value="Laminin"/>
    <property type="match status" value="1"/>
</dbReference>
<dbReference type="Proteomes" id="UP001152795">
    <property type="component" value="Unassembled WGS sequence"/>
</dbReference>
<organism evidence="1 2">
    <name type="scientific">Paramuricea clavata</name>
    <name type="common">Red gorgonian</name>
    <name type="synonym">Violescent sea-whip</name>
    <dbReference type="NCBI Taxonomy" id="317549"/>
    <lineage>
        <taxon>Eukaryota</taxon>
        <taxon>Metazoa</taxon>
        <taxon>Cnidaria</taxon>
        <taxon>Anthozoa</taxon>
        <taxon>Octocorallia</taxon>
        <taxon>Malacalcyonacea</taxon>
        <taxon>Plexauridae</taxon>
        <taxon>Paramuricea</taxon>
    </lineage>
</organism>
<gene>
    <name evidence="1" type="ORF">PACLA_8A074549</name>
</gene>
<dbReference type="EMBL" id="CACRXK020015910">
    <property type="protein sequence ID" value="CAB4029053.1"/>
    <property type="molecule type" value="Genomic_DNA"/>
</dbReference>
<accession>A0A6S7KLF0</accession>
<dbReference type="AlphaFoldDB" id="A0A6S7KLF0"/>
<reference evidence="1" key="1">
    <citation type="submission" date="2020-04" db="EMBL/GenBank/DDBJ databases">
        <authorList>
            <person name="Alioto T."/>
            <person name="Alioto T."/>
            <person name="Gomez Garrido J."/>
        </authorList>
    </citation>
    <scope>NUCLEOTIDE SEQUENCE</scope>
    <source>
        <strain evidence="1">A484AB</strain>
    </source>
</reference>
<dbReference type="Gene3D" id="2.60.120.260">
    <property type="entry name" value="Galactose-binding domain-like"/>
    <property type="match status" value="1"/>
</dbReference>
<evidence type="ECO:0000313" key="2">
    <source>
        <dbReference type="Proteomes" id="UP001152795"/>
    </source>
</evidence>
<feature type="non-terminal residue" evidence="1">
    <location>
        <position position="218"/>
    </location>
</feature>
<dbReference type="SMART" id="SM00181">
    <property type="entry name" value="EGF"/>
    <property type="match status" value="1"/>
</dbReference>
<dbReference type="PROSITE" id="PS00022">
    <property type="entry name" value="EGF_1"/>
    <property type="match status" value="1"/>
</dbReference>
<dbReference type="OrthoDB" id="6102375at2759"/>
<keyword evidence="1" id="KW-0675">Receptor</keyword>
<keyword evidence="2" id="KW-1185">Reference proteome</keyword>
<dbReference type="SUPFAM" id="SSF49785">
    <property type="entry name" value="Galactose-binding domain-like"/>
    <property type="match status" value="1"/>
</dbReference>
<dbReference type="PROSITE" id="PS50026">
    <property type="entry name" value="EGF_3"/>
    <property type="match status" value="1"/>
</dbReference>
<comment type="caution">
    <text evidence="1">The sequence shown here is derived from an EMBL/GenBank/DDBJ whole genome shotgun (WGS) entry which is preliminary data.</text>
</comment>
<dbReference type="InterPro" id="IPR051941">
    <property type="entry name" value="BG_Antigen-Binding_Lectin"/>
</dbReference>
<dbReference type="SUPFAM" id="SSF57196">
    <property type="entry name" value="EGF/Laminin"/>
    <property type="match status" value="1"/>
</dbReference>
<protein>
    <submittedName>
        <fullName evidence="1">Receptor-type tyrosine- phosphatase mu-like</fullName>
    </submittedName>
</protein>
<evidence type="ECO:0000313" key="1">
    <source>
        <dbReference type="EMBL" id="CAB4029053.1"/>
    </source>
</evidence>
<dbReference type="InterPro" id="IPR008979">
    <property type="entry name" value="Galactose-bd-like_sf"/>
</dbReference>
<name>A0A6S7KLF0_PARCT</name>
<proteinExistence type="predicted"/>
<dbReference type="PANTHER" id="PTHR45713">
    <property type="entry name" value="FTP DOMAIN-CONTAINING PROTEIN"/>
    <property type="match status" value="1"/>
</dbReference>
<dbReference type="InterPro" id="IPR000742">
    <property type="entry name" value="EGF"/>
</dbReference>
<sequence length="218" mass="24840">MSFCFASYAFKLGIILLLIKELQAADDADQVWFHKAHNGKKVIENILSEHKVISWLFCALHCHGYAGQFCAGFNYKSSTIDNEVNCQLTVAQQQRDGVIEAKAKNDWVFYQRKQYIKDPCSPSPCFHGTCVVNTADRRNVTCKCFEKYEGKACETRIYDPNLNYALNKPATSSSSTYAHLSQRAVDGNTNTDWDASGCFQAESSEKQWWRVDFQEEIQ</sequence>
<dbReference type="PANTHER" id="PTHR45713:SF6">
    <property type="entry name" value="F5_8 TYPE C DOMAIN-CONTAINING PROTEIN"/>
    <property type="match status" value="1"/>
</dbReference>